<dbReference type="Proteomes" id="UP000241899">
    <property type="component" value="Unassembled WGS sequence"/>
</dbReference>
<feature type="domain" description="PepSY" evidence="2">
    <location>
        <begin position="9"/>
        <end position="91"/>
    </location>
</feature>
<dbReference type="Pfam" id="PF13670">
    <property type="entry name" value="PepSY_2"/>
    <property type="match status" value="1"/>
</dbReference>
<proteinExistence type="predicted"/>
<feature type="chain" id="PRO_5015506119" evidence="1">
    <location>
        <begin position="25"/>
        <end position="99"/>
    </location>
</feature>
<dbReference type="EMBL" id="PZKF01000003">
    <property type="protein sequence ID" value="PTE18901.1"/>
    <property type="molecule type" value="Genomic_DNA"/>
</dbReference>
<dbReference type="InterPro" id="IPR025711">
    <property type="entry name" value="PepSY"/>
</dbReference>
<keyword evidence="1" id="KW-0732">Signal</keyword>
<evidence type="ECO:0000256" key="1">
    <source>
        <dbReference type="SAM" id="SignalP"/>
    </source>
</evidence>
<gene>
    <name evidence="3" type="ORF">C5F46_01675</name>
</gene>
<evidence type="ECO:0000313" key="3">
    <source>
        <dbReference type="EMBL" id="PTE18901.1"/>
    </source>
</evidence>
<evidence type="ECO:0000259" key="2">
    <source>
        <dbReference type="Pfam" id="PF13670"/>
    </source>
</evidence>
<comment type="caution">
    <text evidence="3">The sequence shown here is derived from an EMBL/GenBank/DDBJ whole genome shotgun (WGS) entry which is preliminary data.</text>
</comment>
<feature type="signal peptide" evidence="1">
    <location>
        <begin position="1"/>
        <end position="24"/>
    </location>
</feature>
<dbReference type="RefSeq" id="WP_107323639.1">
    <property type="nucleotide sequence ID" value="NZ_NHSP01000043.1"/>
</dbReference>
<protein>
    <submittedName>
        <fullName evidence="3">PepSY domain-containing protein</fullName>
    </submittedName>
</protein>
<sequence>MKRSLLFTVALAAMTGLSAVAAQADDDDYRTMVQLPAGTQWMSASELAKKLEAQGYIIREIETERGAYEVEMTDTKGLRVEGIFHPVTGEPLLPARKND</sequence>
<keyword evidence="4" id="KW-1185">Reference proteome</keyword>
<reference evidence="3 4" key="1">
    <citation type="submission" date="2018-03" db="EMBL/GenBank/DDBJ databases">
        <title>Rhodobacter veldkampii.</title>
        <authorList>
            <person name="Meyer T.E."/>
            <person name="Miller S."/>
            <person name="Lodha T."/>
            <person name="Gandham S."/>
            <person name="Chintalapati S."/>
            <person name="Chintalapati V.R."/>
        </authorList>
    </citation>
    <scope>NUCLEOTIDE SEQUENCE [LARGE SCALE GENOMIC DNA]</scope>
    <source>
        <strain evidence="3 4">DSM 11550</strain>
    </source>
</reference>
<organism evidence="3 4">
    <name type="scientific">Phaeovulum veldkampii DSM 11550</name>
    <dbReference type="NCBI Taxonomy" id="1185920"/>
    <lineage>
        <taxon>Bacteria</taxon>
        <taxon>Pseudomonadati</taxon>
        <taxon>Pseudomonadota</taxon>
        <taxon>Alphaproteobacteria</taxon>
        <taxon>Rhodobacterales</taxon>
        <taxon>Paracoccaceae</taxon>
        <taxon>Phaeovulum</taxon>
    </lineage>
</organism>
<name>A0A2T4JLW5_9RHOB</name>
<evidence type="ECO:0000313" key="4">
    <source>
        <dbReference type="Proteomes" id="UP000241899"/>
    </source>
</evidence>
<dbReference type="AlphaFoldDB" id="A0A2T4JLW5"/>
<accession>A0A2T4JLW5</accession>
<dbReference type="OrthoDB" id="7365433at2"/>